<dbReference type="Gene3D" id="3.30.2020.40">
    <property type="entry name" value="Uncharacterised protein PF10387, DUF2442"/>
    <property type="match status" value="1"/>
</dbReference>
<proteinExistence type="predicted"/>
<reference evidence="2 3" key="1">
    <citation type="submission" date="2017-11" db="EMBL/GenBank/DDBJ databases">
        <title>Draft genome sequence of Mitsuaria sp. HWN-4.</title>
        <authorList>
            <person name="Gundlapally S.R."/>
        </authorList>
    </citation>
    <scope>NUCLEOTIDE SEQUENCE [LARGE SCALE GENOMIC DNA]</scope>
    <source>
        <strain evidence="2 3">HWN-4</strain>
    </source>
</reference>
<protein>
    <recommendedName>
        <fullName evidence="4">DUF2442 domain-containing protein</fullName>
    </recommendedName>
</protein>
<dbReference type="Proteomes" id="UP000231501">
    <property type="component" value="Unassembled WGS sequence"/>
</dbReference>
<feature type="compositionally biased region" description="Basic residues" evidence="1">
    <location>
        <begin position="132"/>
        <end position="141"/>
    </location>
</feature>
<feature type="region of interest" description="Disordered" evidence="1">
    <location>
        <begin position="124"/>
        <end position="148"/>
    </location>
</feature>
<keyword evidence="3" id="KW-1185">Reference proteome</keyword>
<dbReference type="InterPro" id="IPR018841">
    <property type="entry name" value="DUF2442"/>
</dbReference>
<evidence type="ECO:0000313" key="3">
    <source>
        <dbReference type="Proteomes" id="UP000231501"/>
    </source>
</evidence>
<evidence type="ECO:0008006" key="4">
    <source>
        <dbReference type="Google" id="ProtNLM"/>
    </source>
</evidence>
<dbReference type="RefSeq" id="WP_099863304.1">
    <property type="nucleotide sequence ID" value="NZ_PEOG01000065.1"/>
</dbReference>
<evidence type="ECO:0000313" key="2">
    <source>
        <dbReference type="EMBL" id="PIM51416.1"/>
    </source>
</evidence>
<name>A0A2G9C4Q5_9BURK</name>
<evidence type="ECO:0000256" key="1">
    <source>
        <dbReference type="SAM" id="MobiDB-lite"/>
    </source>
</evidence>
<organism evidence="2 3">
    <name type="scientific">Roseateles chitinivorans</name>
    <dbReference type="NCBI Taxonomy" id="2917965"/>
    <lineage>
        <taxon>Bacteria</taxon>
        <taxon>Pseudomonadati</taxon>
        <taxon>Pseudomonadota</taxon>
        <taxon>Betaproteobacteria</taxon>
        <taxon>Burkholderiales</taxon>
        <taxon>Sphaerotilaceae</taxon>
        <taxon>Roseateles</taxon>
    </lineage>
</organism>
<gene>
    <name evidence="2" type="ORF">CS062_19815</name>
</gene>
<accession>A0A2G9C4Q5</accession>
<sequence>MKIKAQVRDDAPVTEDNMRRAVATRQSRTPQAVSVQFLPSRRSLLIGFVDQSAIALPVAKFPELEALDPAELDRLTIGFGGQALCLEERDLHLSIQGMIAVSDALMGLAASMVAASNGRRVSAAKAQAARMNGRKGGRPRKPSVDPST</sequence>
<dbReference type="Pfam" id="PF10387">
    <property type="entry name" value="DUF2442"/>
    <property type="match status" value="1"/>
</dbReference>
<dbReference type="AlphaFoldDB" id="A0A2G9C4Q5"/>
<comment type="caution">
    <text evidence="2">The sequence shown here is derived from an EMBL/GenBank/DDBJ whole genome shotgun (WGS) entry which is preliminary data.</text>
</comment>
<dbReference type="EMBL" id="PEOG01000065">
    <property type="protein sequence ID" value="PIM51416.1"/>
    <property type="molecule type" value="Genomic_DNA"/>
</dbReference>
<dbReference type="OrthoDB" id="6506350at2"/>